<dbReference type="Pfam" id="PF13614">
    <property type="entry name" value="AAA_31"/>
    <property type="match status" value="1"/>
</dbReference>
<proteinExistence type="predicted"/>
<comment type="caution">
    <text evidence="2">The sequence shown here is derived from an EMBL/GenBank/DDBJ whole genome shotgun (WGS) entry which is preliminary data.</text>
</comment>
<dbReference type="PANTHER" id="PTHR13696:SF99">
    <property type="entry name" value="COBYRINIC ACID AC-DIAMIDE SYNTHASE"/>
    <property type="match status" value="1"/>
</dbReference>
<dbReference type="PANTHER" id="PTHR13696">
    <property type="entry name" value="P-LOOP CONTAINING NUCLEOSIDE TRIPHOSPHATE HYDROLASE"/>
    <property type="match status" value="1"/>
</dbReference>
<dbReference type="CDD" id="cd02042">
    <property type="entry name" value="ParAB_family"/>
    <property type="match status" value="1"/>
</dbReference>
<dbReference type="SUPFAM" id="SSF52540">
    <property type="entry name" value="P-loop containing nucleoside triphosphate hydrolases"/>
    <property type="match status" value="1"/>
</dbReference>
<dbReference type="Gene3D" id="3.40.50.300">
    <property type="entry name" value="P-loop containing nucleotide triphosphate hydrolases"/>
    <property type="match status" value="1"/>
</dbReference>
<evidence type="ECO:0000313" key="2">
    <source>
        <dbReference type="EMBL" id="MEZ6855005.1"/>
    </source>
</evidence>
<dbReference type="EMBL" id="JBFSOO010000019">
    <property type="protein sequence ID" value="MEZ6855005.1"/>
    <property type="molecule type" value="Genomic_DNA"/>
</dbReference>
<dbReference type="Proteomes" id="UP001568358">
    <property type="component" value="Unassembled WGS sequence"/>
</dbReference>
<dbReference type="InterPro" id="IPR025669">
    <property type="entry name" value="AAA_dom"/>
</dbReference>
<name>A0ABV4JW82_9BACT</name>
<accession>A0ABV4JW82</accession>
<evidence type="ECO:0000259" key="1">
    <source>
        <dbReference type="Pfam" id="PF13614"/>
    </source>
</evidence>
<organism evidence="2 3">
    <name type="scientific">Halodesulfovibrio aestuarii</name>
    <dbReference type="NCBI Taxonomy" id="126333"/>
    <lineage>
        <taxon>Bacteria</taxon>
        <taxon>Pseudomonadati</taxon>
        <taxon>Thermodesulfobacteriota</taxon>
        <taxon>Desulfovibrionia</taxon>
        <taxon>Desulfovibrionales</taxon>
        <taxon>Desulfovibrionaceae</taxon>
        <taxon>Halodesulfovibrio</taxon>
    </lineage>
</organism>
<feature type="domain" description="AAA" evidence="1">
    <location>
        <begin position="106"/>
        <end position="295"/>
    </location>
</feature>
<gene>
    <name evidence="2" type="ORF">AB2Z07_16135</name>
</gene>
<sequence>MKEGYLFKMVHKPDWMLQVIDAVPASSAGKDKERDKGYVKYQLIQQGVRRRELYEATQDDFIRMLITDEGDDLIASGTSTQLTTIEETETSEWPVVSEIDSEKEPMKIISIFNNKGGVGKTTYLYHVAHLLAKKGKKVLLVDLDAQCNLSAYAITDKELEQSWNDRGNSIWNIVKPVYERLGDVRNRKPTQLRDNDNLFLVPGDVLLSNFEDTLGNTWSSAKGGDLGDLRVQSAIYRYIKKMAKQIEAGIVLLDLGPNLGALNRAVLSSSHYFIVPISPDLFSIRGTRNLGDKLVGWHKEWNQCKAACTDESIDLPVGQPTFLGYVTQQHNVRSNKEGMTKGWALFGDRVHDAVQANIVDKLKNLDQVYEWKDSNWNLGKIPNLHSLIPYSLEARKPVFECSSKDGLTGAHISSARESSKFFEPIVERILQVVP</sequence>
<dbReference type="RefSeq" id="WP_371151192.1">
    <property type="nucleotide sequence ID" value="NZ_JBFSOO010000019.1"/>
</dbReference>
<keyword evidence="3" id="KW-1185">Reference proteome</keyword>
<protein>
    <submittedName>
        <fullName evidence="2">ParA family protein</fullName>
    </submittedName>
</protein>
<evidence type="ECO:0000313" key="3">
    <source>
        <dbReference type="Proteomes" id="UP001568358"/>
    </source>
</evidence>
<dbReference type="InterPro" id="IPR027417">
    <property type="entry name" value="P-loop_NTPase"/>
</dbReference>
<dbReference type="InterPro" id="IPR050678">
    <property type="entry name" value="DNA_Partitioning_ATPase"/>
</dbReference>
<reference evidence="2 3" key="1">
    <citation type="submission" date="2024-07" db="EMBL/GenBank/DDBJ databases">
        <title>Active virus-host system and metabolic interactions in a Lokiarchaeon culture.</title>
        <authorList>
            <person name="Ponce Toledo R.I."/>
            <person name="Rodrigues Oliveira T."/>
            <person name="Schleper C."/>
        </authorList>
    </citation>
    <scope>NUCLEOTIDE SEQUENCE [LARGE SCALE GENOMIC DNA]</scope>
    <source>
        <strain evidence="2 3">B35</strain>
    </source>
</reference>